<evidence type="ECO:0000256" key="2">
    <source>
        <dbReference type="ARBA" id="ARBA00022692"/>
    </source>
</evidence>
<proteinExistence type="predicted"/>
<dbReference type="InterPro" id="IPR017871">
    <property type="entry name" value="ABC_transporter-like_CS"/>
</dbReference>
<dbReference type="eggNOG" id="COG1132">
    <property type="taxonomic scope" value="Bacteria"/>
</dbReference>
<dbReference type="Gene3D" id="1.20.1560.10">
    <property type="entry name" value="ABC transporter type 1, transmembrane domain"/>
    <property type="match status" value="1"/>
</dbReference>
<dbReference type="PROSITE" id="PS50893">
    <property type="entry name" value="ABC_TRANSPORTER_2"/>
    <property type="match status" value="1"/>
</dbReference>
<dbReference type="AlphaFoldDB" id="C1DNI8"/>
<feature type="transmembrane region" description="Helical" evidence="7">
    <location>
        <begin position="245"/>
        <end position="265"/>
    </location>
</feature>
<evidence type="ECO:0000313" key="11">
    <source>
        <dbReference type="Proteomes" id="UP000002424"/>
    </source>
</evidence>
<comment type="subcellular location">
    <subcellularLocation>
        <location evidence="1">Cell membrane</location>
        <topology evidence="1">Multi-pass membrane protein</topology>
    </subcellularLocation>
</comment>
<feature type="transmembrane region" description="Helical" evidence="7">
    <location>
        <begin position="137"/>
        <end position="156"/>
    </location>
</feature>
<dbReference type="GO" id="GO:0005886">
    <property type="term" value="C:plasma membrane"/>
    <property type="evidence" value="ECO:0007669"/>
    <property type="project" value="UniProtKB-SubCell"/>
</dbReference>
<gene>
    <name evidence="10" type="ordered locus">Avin_09720</name>
</gene>
<evidence type="ECO:0000256" key="3">
    <source>
        <dbReference type="ARBA" id="ARBA00022741"/>
    </source>
</evidence>
<dbReference type="HOGENOM" id="CLU_000604_84_1_6"/>
<dbReference type="GeneID" id="88184327"/>
<dbReference type="STRING" id="322710.Avin_09720"/>
<keyword evidence="2 7" id="KW-0812">Transmembrane</keyword>
<keyword evidence="6 7" id="KW-0472">Membrane</keyword>
<dbReference type="InterPro" id="IPR003439">
    <property type="entry name" value="ABC_transporter-like_ATP-bd"/>
</dbReference>
<feature type="transmembrane region" description="Helical" evidence="7">
    <location>
        <begin position="57"/>
        <end position="73"/>
    </location>
</feature>
<dbReference type="Pfam" id="PF00005">
    <property type="entry name" value="ABC_tran"/>
    <property type="match status" value="1"/>
</dbReference>
<dbReference type="InterPro" id="IPR039421">
    <property type="entry name" value="Type_1_exporter"/>
</dbReference>
<feature type="transmembrane region" description="Helical" evidence="7">
    <location>
        <begin position="162"/>
        <end position="182"/>
    </location>
</feature>
<protein>
    <submittedName>
        <fullName evidence="10">ABC transporter, transmembrane region, ATP binding component</fullName>
    </submittedName>
</protein>
<dbReference type="PROSITE" id="PS00211">
    <property type="entry name" value="ABC_TRANSPORTER_1"/>
    <property type="match status" value="1"/>
</dbReference>
<dbReference type="SMART" id="SM00382">
    <property type="entry name" value="AAA"/>
    <property type="match status" value="1"/>
</dbReference>
<accession>C1DNI8</accession>
<evidence type="ECO:0000259" key="8">
    <source>
        <dbReference type="PROSITE" id="PS50893"/>
    </source>
</evidence>
<evidence type="ECO:0000313" key="10">
    <source>
        <dbReference type="EMBL" id="ACO77204.1"/>
    </source>
</evidence>
<evidence type="ECO:0000256" key="4">
    <source>
        <dbReference type="ARBA" id="ARBA00022840"/>
    </source>
</evidence>
<dbReference type="GO" id="GO:0016887">
    <property type="term" value="F:ATP hydrolysis activity"/>
    <property type="evidence" value="ECO:0007669"/>
    <property type="project" value="InterPro"/>
</dbReference>
<dbReference type="SUPFAM" id="SSF52540">
    <property type="entry name" value="P-loop containing nucleoside triphosphate hydrolases"/>
    <property type="match status" value="1"/>
</dbReference>
<dbReference type="Gene3D" id="3.40.50.300">
    <property type="entry name" value="P-loop containing nucleotide triphosphate hydrolases"/>
    <property type="match status" value="1"/>
</dbReference>
<organism evidence="10 11">
    <name type="scientific">Azotobacter vinelandii (strain DJ / ATCC BAA-1303)</name>
    <dbReference type="NCBI Taxonomy" id="322710"/>
    <lineage>
        <taxon>Bacteria</taxon>
        <taxon>Pseudomonadati</taxon>
        <taxon>Pseudomonadota</taxon>
        <taxon>Gammaproteobacteria</taxon>
        <taxon>Pseudomonadales</taxon>
        <taxon>Pseudomonadaceae</taxon>
        <taxon>Azotobacter</taxon>
    </lineage>
</organism>
<name>C1DNI8_AZOVD</name>
<dbReference type="EnsemblBacteria" id="ACO77204">
    <property type="protein sequence ID" value="ACO77204"/>
    <property type="gene ID" value="Avin_09720"/>
</dbReference>
<dbReference type="Proteomes" id="UP000002424">
    <property type="component" value="Chromosome"/>
</dbReference>
<evidence type="ECO:0000256" key="6">
    <source>
        <dbReference type="ARBA" id="ARBA00023136"/>
    </source>
</evidence>
<keyword evidence="4" id="KW-0067">ATP-binding</keyword>
<dbReference type="KEGG" id="avn:Avin_09720"/>
<dbReference type="SUPFAM" id="SSF90123">
    <property type="entry name" value="ABC transporter transmembrane region"/>
    <property type="match status" value="1"/>
</dbReference>
<sequence length="553" mass="61788">MIEDLRNALKVLSMSIGRRHKAEAIWIFGAVVVCSMVSAVIPLILQYVLDSLSQKSSTFIYLLAAMAGFVWLSQCGKDYINGRAQIFVHETNSKLGEEYIKGVLKCGTNTIIDKGAAYTVQALNNAKASNNTLIQSALQSIAPTIFEMAVAISVLLATGNYVVTSVILVYILLFGLISRRFIDALSRVFRQCIFFNMETAKRVNGIVSGIETVKILNAKNIIIEKYNVDNNKLINAWRDFYKKNLSLSLAKSTLFIVIFLGSLWFTGRKVIAGSIGIGEFVMINTYLFQVCRPYESLLQTIGNVIESFAGYKPLIDIIRLSEIDGYKSRNISIHSRPSLKLESICYRYGESEGIDDVSMTFKPGTFNVITGSSGSGKTTLIKLIMRLIRPQSGQVEYGGVNIYNIDDDIFHEKFSLVTQDLGIFNESLEFNLRVANPNASDLDLYEALSKAQLSYLVDRSPEKLGIIVGERGLKLSGGERQRLTIARIFLRNPDVIIFDESTSSLDYKTERYIIEEIKKTFSDKIILMIAHRDSVIDSADNVFTLEKGRLENV</sequence>
<dbReference type="InterPro" id="IPR036640">
    <property type="entry name" value="ABC1_TM_sf"/>
</dbReference>
<dbReference type="EMBL" id="CP001157">
    <property type="protein sequence ID" value="ACO77204.1"/>
    <property type="molecule type" value="Genomic_DNA"/>
</dbReference>
<keyword evidence="11" id="KW-1185">Reference proteome</keyword>
<evidence type="ECO:0000256" key="1">
    <source>
        <dbReference type="ARBA" id="ARBA00004651"/>
    </source>
</evidence>
<evidence type="ECO:0000256" key="5">
    <source>
        <dbReference type="ARBA" id="ARBA00022989"/>
    </source>
</evidence>
<dbReference type="InterPro" id="IPR003593">
    <property type="entry name" value="AAA+_ATPase"/>
</dbReference>
<dbReference type="GO" id="GO:0005524">
    <property type="term" value="F:ATP binding"/>
    <property type="evidence" value="ECO:0007669"/>
    <property type="project" value="UniProtKB-KW"/>
</dbReference>
<dbReference type="InterPro" id="IPR011527">
    <property type="entry name" value="ABC1_TM_dom"/>
</dbReference>
<feature type="domain" description="ABC transporter" evidence="8">
    <location>
        <begin position="339"/>
        <end position="553"/>
    </location>
</feature>
<keyword evidence="3" id="KW-0547">Nucleotide-binding</keyword>
<dbReference type="PROSITE" id="PS50929">
    <property type="entry name" value="ABC_TM1F"/>
    <property type="match status" value="1"/>
</dbReference>
<dbReference type="PANTHER" id="PTHR24221:SF423">
    <property type="entry name" value="ABC TRANSPORTER"/>
    <property type="match status" value="1"/>
</dbReference>
<evidence type="ECO:0000256" key="7">
    <source>
        <dbReference type="SAM" id="Phobius"/>
    </source>
</evidence>
<dbReference type="GO" id="GO:0140359">
    <property type="term" value="F:ABC-type transporter activity"/>
    <property type="evidence" value="ECO:0007669"/>
    <property type="project" value="InterPro"/>
</dbReference>
<dbReference type="Pfam" id="PF00664">
    <property type="entry name" value="ABC_membrane"/>
    <property type="match status" value="1"/>
</dbReference>
<keyword evidence="5 7" id="KW-1133">Transmembrane helix</keyword>
<dbReference type="RefSeq" id="WP_012699627.1">
    <property type="nucleotide sequence ID" value="NC_012560.1"/>
</dbReference>
<reference evidence="10 11" key="1">
    <citation type="journal article" date="2009" name="J. Bacteriol.">
        <title>Genome sequence of Azotobacter vinelandii, an obligate aerobe specialized to support diverse anaerobic metabolic processes.</title>
        <authorList>
            <person name="Setubal J.C."/>
            <person name="dos Santos P."/>
            <person name="Goldman B.S."/>
            <person name="Ertesvag H."/>
            <person name="Espin G."/>
            <person name="Rubio L.M."/>
            <person name="Valla S."/>
            <person name="Almeida N.F."/>
            <person name="Balasubramanian D."/>
            <person name="Cromes L."/>
            <person name="Curatti L."/>
            <person name="Du Z."/>
            <person name="Godsy E."/>
            <person name="Goodner B."/>
            <person name="Hellner-Burris K."/>
            <person name="Hernandez J.A."/>
            <person name="Houmiel K."/>
            <person name="Imperial J."/>
            <person name="Kennedy C."/>
            <person name="Larson T.J."/>
            <person name="Latreille P."/>
            <person name="Ligon L.S."/>
            <person name="Lu J."/>
            <person name="Maerk M."/>
            <person name="Miller N.M."/>
            <person name="Norton S."/>
            <person name="O'Carroll I.P."/>
            <person name="Paulsen I."/>
            <person name="Raulfs E.C."/>
            <person name="Roemer R."/>
            <person name="Rosser J."/>
            <person name="Segura D."/>
            <person name="Slater S."/>
            <person name="Stricklin S.L."/>
            <person name="Studholme D.J."/>
            <person name="Sun J."/>
            <person name="Viana C.J."/>
            <person name="Wallin E."/>
            <person name="Wang B."/>
            <person name="Wheeler C."/>
            <person name="Zhu H."/>
            <person name="Dean D.R."/>
            <person name="Dixon R."/>
            <person name="Wood D."/>
        </authorList>
    </citation>
    <scope>NUCLEOTIDE SEQUENCE [LARGE SCALE GENOMIC DNA]</scope>
    <source>
        <strain evidence="11">DJ / ATCC BAA-1303</strain>
    </source>
</reference>
<dbReference type="OrthoDB" id="9806127at2"/>
<dbReference type="PANTHER" id="PTHR24221">
    <property type="entry name" value="ATP-BINDING CASSETTE SUB-FAMILY B"/>
    <property type="match status" value="1"/>
</dbReference>
<feature type="transmembrane region" description="Helical" evidence="7">
    <location>
        <begin position="24"/>
        <end position="45"/>
    </location>
</feature>
<evidence type="ECO:0000259" key="9">
    <source>
        <dbReference type="PROSITE" id="PS50929"/>
    </source>
</evidence>
<dbReference type="InterPro" id="IPR027417">
    <property type="entry name" value="P-loop_NTPase"/>
</dbReference>
<feature type="domain" description="ABC transmembrane type-1" evidence="9">
    <location>
        <begin position="25"/>
        <end position="306"/>
    </location>
</feature>